<evidence type="ECO:0000256" key="2">
    <source>
        <dbReference type="PROSITE-ProRule" id="PRU00169"/>
    </source>
</evidence>
<dbReference type="AlphaFoldDB" id="A0A930YCV0"/>
<reference evidence="4" key="1">
    <citation type="submission" date="2020-11" db="EMBL/GenBank/DDBJ databases">
        <title>Nocardioides sp. CBS4Y-1, whole genome shotgun sequence.</title>
        <authorList>
            <person name="Tuo L."/>
        </authorList>
    </citation>
    <scope>NUCLEOTIDE SEQUENCE</scope>
    <source>
        <strain evidence="4">CBS4Y-1</strain>
    </source>
</reference>
<proteinExistence type="predicted"/>
<evidence type="ECO:0000259" key="3">
    <source>
        <dbReference type="PROSITE" id="PS50110"/>
    </source>
</evidence>
<dbReference type="Gene3D" id="1.10.10.10">
    <property type="entry name" value="Winged helix-like DNA-binding domain superfamily/Winged helix DNA-binding domain"/>
    <property type="match status" value="1"/>
</dbReference>
<dbReference type="SMART" id="SM00421">
    <property type="entry name" value="HTH_LUXR"/>
    <property type="match status" value="1"/>
</dbReference>
<dbReference type="InterPro" id="IPR036388">
    <property type="entry name" value="WH-like_DNA-bd_sf"/>
</dbReference>
<dbReference type="InterPro" id="IPR039420">
    <property type="entry name" value="WalR-like"/>
</dbReference>
<gene>
    <name evidence="4" type="ORF">ISG29_08925</name>
</gene>
<keyword evidence="2" id="KW-0597">Phosphoprotein</keyword>
<comment type="caution">
    <text evidence="4">The sequence shown here is derived from an EMBL/GenBank/DDBJ whole genome shotgun (WGS) entry which is preliminary data.</text>
</comment>
<dbReference type="SUPFAM" id="SSF52172">
    <property type="entry name" value="CheY-like"/>
    <property type="match status" value="1"/>
</dbReference>
<dbReference type="PROSITE" id="PS50110">
    <property type="entry name" value="RESPONSE_REGULATORY"/>
    <property type="match status" value="1"/>
</dbReference>
<evidence type="ECO:0000313" key="4">
    <source>
        <dbReference type="EMBL" id="MBF4161814.1"/>
    </source>
</evidence>
<dbReference type="InterPro" id="IPR011006">
    <property type="entry name" value="CheY-like_superfamily"/>
</dbReference>
<name>A0A930YCV0_9ACTN</name>
<sequence length="218" mass="23898">MTAPVAEGPCRVAAIDDHPMMLYGLETYADEHPDRYTFVGHAASVADYAGAGFEADVVLLDLQLGDGSRPRDNVRRLLALDAGVLVYTEGSRNAWVVDALQAGALGVVLKSEEREVLLDAISQVEAGLPVISHQMAEMVHAYERQRPRLARREEEALQLVAHGLTDRQAARAMGISEETLKEYLKRVRVKYADLGRPASSRVDLHRRAVEDGLIADAD</sequence>
<dbReference type="PANTHER" id="PTHR43214">
    <property type="entry name" value="TWO-COMPONENT RESPONSE REGULATOR"/>
    <property type="match status" value="1"/>
</dbReference>
<keyword evidence="5" id="KW-1185">Reference proteome</keyword>
<feature type="domain" description="Response regulatory" evidence="3">
    <location>
        <begin position="11"/>
        <end position="125"/>
    </location>
</feature>
<accession>A0A930YCV0</accession>
<evidence type="ECO:0000313" key="5">
    <source>
        <dbReference type="Proteomes" id="UP000656804"/>
    </source>
</evidence>
<dbReference type="GO" id="GO:0003677">
    <property type="term" value="F:DNA binding"/>
    <property type="evidence" value="ECO:0007669"/>
    <property type="project" value="UniProtKB-KW"/>
</dbReference>
<organism evidence="4 5">
    <name type="scientific">Nocardioides acrostichi</name>
    <dbReference type="NCBI Taxonomy" id="2784339"/>
    <lineage>
        <taxon>Bacteria</taxon>
        <taxon>Bacillati</taxon>
        <taxon>Actinomycetota</taxon>
        <taxon>Actinomycetes</taxon>
        <taxon>Propionibacteriales</taxon>
        <taxon>Nocardioidaceae</taxon>
        <taxon>Nocardioides</taxon>
    </lineage>
</organism>
<dbReference type="Proteomes" id="UP000656804">
    <property type="component" value="Unassembled WGS sequence"/>
</dbReference>
<dbReference type="PRINTS" id="PR00038">
    <property type="entry name" value="HTHLUXR"/>
</dbReference>
<dbReference type="PANTHER" id="PTHR43214:SF38">
    <property type="entry name" value="NITRATE_NITRITE RESPONSE REGULATOR PROTEIN NARL"/>
    <property type="match status" value="1"/>
</dbReference>
<dbReference type="EMBL" id="JADIVZ010000003">
    <property type="protein sequence ID" value="MBF4161814.1"/>
    <property type="molecule type" value="Genomic_DNA"/>
</dbReference>
<dbReference type="GO" id="GO:0000160">
    <property type="term" value="P:phosphorelay signal transduction system"/>
    <property type="evidence" value="ECO:0007669"/>
    <property type="project" value="InterPro"/>
</dbReference>
<dbReference type="Pfam" id="PF00196">
    <property type="entry name" value="GerE"/>
    <property type="match status" value="1"/>
</dbReference>
<dbReference type="SMART" id="SM00448">
    <property type="entry name" value="REC"/>
    <property type="match status" value="1"/>
</dbReference>
<evidence type="ECO:0000256" key="1">
    <source>
        <dbReference type="ARBA" id="ARBA00023125"/>
    </source>
</evidence>
<keyword evidence="1" id="KW-0238">DNA-binding</keyword>
<dbReference type="RefSeq" id="WP_194503069.1">
    <property type="nucleotide sequence ID" value="NZ_JADIVZ010000003.1"/>
</dbReference>
<dbReference type="Gene3D" id="3.40.50.2300">
    <property type="match status" value="1"/>
</dbReference>
<protein>
    <submittedName>
        <fullName evidence="4">Response regulator transcription factor</fullName>
    </submittedName>
</protein>
<dbReference type="GO" id="GO:0006355">
    <property type="term" value="P:regulation of DNA-templated transcription"/>
    <property type="evidence" value="ECO:0007669"/>
    <property type="project" value="InterPro"/>
</dbReference>
<dbReference type="InterPro" id="IPR001789">
    <property type="entry name" value="Sig_transdc_resp-reg_receiver"/>
</dbReference>
<dbReference type="InterPro" id="IPR000792">
    <property type="entry name" value="Tscrpt_reg_LuxR_C"/>
</dbReference>
<feature type="modified residue" description="4-aspartylphosphate" evidence="2">
    <location>
        <position position="61"/>
    </location>
</feature>